<dbReference type="EMBL" id="JAUUTY010000007">
    <property type="protein sequence ID" value="KAK1609034.1"/>
    <property type="molecule type" value="Genomic_DNA"/>
</dbReference>
<evidence type="ECO:0000313" key="3">
    <source>
        <dbReference type="Proteomes" id="UP001231189"/>
    </source>
</evidence>
<dbReference type="Proteomes" id="UP001231189">
    <property type="component" value="Unassembled WGS sequence"/>
</dbReference>
<comment type="caution">
    <text evidence="2">The sequence shown here is derived from an EMBL/GenBank/DDBJ whole genome shotgun (WGS) entry which is preliminary data.</text>
</comment>
<gene>
    <name evidence="2" type="ORF">QYE76_032707</name>
</gene>
<evidence type="ECO:0000313" key="2">
    <source>
        <dbReference type="EMBL" id="KAK1609034.1"/>
    </source>
</evidence>
<proteinExistence type="predicted"/>
<keyword evidence="3" id="KW-1185">Reference proteome</keyword>
<reference evidence="2" key="1">
    <citation type="submission" date="2023-07" db="EMBL/GenBank/DDBJ databases">
        <title>A chromosome-level genome assembly of Lolium multiflorum.</title>
        <authorList>
            <person name="Chen Y."/>
            <person name="Copetti D."/>
            <person name="Kolliker R."/>
            <person name="Studer B."/>
        </authorList>
    </citation>
    <scope>NUCLEOTIDE SEQUENCE</scope>
    <source>
        <strain evidence="2">02402/16</strain>
        <tissue evidence="2">Leaf</tissue>
    </source>
</reference>
<evidence type="ECO:0000256" key="1">
    <source>
        <dbReference type="SAM" id="MobiDB-lite"/>
    </source>
</evidence>
<protein>
    <submittedName>
        <fullName evidence="2">Uncharacterized protein</fullName>
    </submittedName>
</protein>
<feature type="region of interest" description="Disordered" evidence="1">
    <location>
        <begin position="60"/>
        <end position="87"/>
    </location>
</feature>
<name>A0AAD8VJL7_LOLMU</name>
<accession>A0AAD8VJL7</accession>
<sequence>MAIVQVVKAVEGDHARFDTETEAALQAERARWDATLAEGHGGGRMANTIVTSMRSCRSLAPSVAAPRGSAASRRTNARLGDRDGQPMVPVNQARSVAIKPCDCE</sequence>
<dbReference type="AlphaFoldDB" id="A0AAD8VJL7"/>
<organism evidence="2 3">
    <name type="scientific">Lolium multiflorum</name>
    <name type="common">Italian ryegrass</name>
    <name type="synonym">Lolium perenne subsp. multiflorum</name>
    <dbReference type="NCBI Taxonomy" id="4521"/>
    <lineage>
        <taxon>Eukaryota</taxon>
        <taxon>Viridiplantae</taxon>
        <taxon>Streptophyta</taxon>
        <taxon>Embryophyta</taxon>
        <taxon>Tracheophyta</taxon>
        <taxon>Spermatophyta</taxon>
        <taxon>Magnoliopsida</taxon>
        <taxon>Liliopsida</taxon>
        <taxon>Poales</taxon>
        <taxon>Poaceae</taxon>
        <taxon>BOP clade</taxon>
        <taxon>Pooideae</taxon>
        <taxon>Poodae</taxon>
        <taxon>Poeae</taxon>
        <taxon>Poeae Chloroplast Group 2 (Poeae type)</taxon>
        <taxon>Loliodinae</taxon>
        <taxon>Loliinae</taxon>
        <taxon>Lolium</taxon>
    </lineage>
</organism>